<comment type="caution">
    <text evidence="4">The sequence shown here is derived from an EMBL/GenBank/DDBJ whole genome shotgun (WGS) entry which is preliminary data.</text>
</comment>
<keyword evidence="2" id="KW-0812">Transmembrane</keyword>
<keyword evidence="3" id="KW-0732">Signal</keyword>
<feature type="region of interest" description="Disordered" evidence="1">
    <location>
        <begin position="657"/>
        <end position="684"/>
    </location>
</feature>
<evidence type="ECO:0000256" key="3">
    <source>
        <dbReference type="SAM" id="SignalP"/>
    </source>
</evidence>
<dbReference type="AlphaFoldDB" id="A0ABD3PTB3"/>
<organism evidence="4 5">
    <name type="scientific">Cyclotella cryptica</name>
    <dbReference type="NCBI Taxonomy" id="29204"/>
    <lineage>
        <taxon>Eukaryota</taxon>
        <taxon>Sar</taxon>
        <taxon>Stramenopiles</taxon>
        <taxon>Ochrophyta</taxon>
        <taxon>Bacillariophyta</taxon>
        <taxon>Coscinodiscophyceae</taxon>
        <taxon>Thalassiosirophycidae</taxon>
        <taxon>Stephanodiscales</taxon>
        <taxon>Stephanodiscaceae</taxon>
        <taxon>Cyclotella</taxon>
    </lineage>
</organism>
<keyword evidence="2" id="KW-0472">Membrane</keyword>
<dbReference type="Proteomes" id="UP001516023">
    <property type="component" value="Unassembled WGS sequence"/>
</dbReference>
<proteinExistence type="predicted"/>
<gene>
    <name evidence="4" type="ORF">HJC23_000887</name>
</gene>
<reference evidence="4 5" key="1">
    <citation type="journal article" date="2020" name="G3 (Bethesda)">
        <title>Improved Reference Genome for Cyclotella cryptica CCMP332, a Model for Cell Wall Morphogenesis, Salinity Adaptation, and Lipid Production in Diatoms (Bacillariophyta).</title>
        <authorList>
            <person name="Roberts W.R."/>
            <person name="Downey K.M."/>
            <person name="Ruck E.C."/>
            <person name="Traller J.C."/>
            <person name="Alverson A.J."/>
        </authorList>
    </citation>
    <scope>NUCLEOTIDE SEQUENCE [LARGE SCALE GENOMIC DNA]</scope>
    <source>
        <strain evidence="4 5">CCMP332</strain>
    </source>
</reference>
<dbReference type="EMBL" id="JABMIG020000116">
    <property type="protein sequence ID" value="KAL3791270.1"/>
    <property type="molecule type" value="Genomic_DNA"/>
</dbReference>
<feature type="region of interest" description="Disordered" evidence="1">
    <location>
        <begin position="553"/>
        <end position="638"/>
    </location>
</feature>
<evidence type="ECO:0000313" key="4">
    <source>
        <dbReference type="EMBL" id="KAL3791270.1"/>
    </source>
</evidence>
<name>A0ABD3PTB3_9STRA</name>
<feature type="compositionally biased region" description="Polar residues" evidence="1">
    <location>
        <begin position="657"/>
        <end position="669"/>
    </location>
</feature>
<feature type="chain" id="PRO_5044784437" evidence="3">
    <location>
        <begin position="17"/>
        <end position="724"/>
    </location>
</feature>
<keyword evidence="5" id="KW-1185">Reference proteome</keyword>
<evidence type="ECO:0000256" key="2">
    <source>
        <dbReference type="SAM" id="Phobius"/>
    </source>
</evidence>
<keyword evidence="2" id="KW-1133">Transmembrane helix</keyword>
<accession>A0ABD3PTB3</accession>
<evidence type="ECO:0000256" key="1">
    <source>
        <dbReference type="SAM" id="MobiDB-lite"/>
    </source>
</evidence>
<sequence length="724" mass="80853">MRRTALSLSCWRLTRLLHVYVLPQKYTLATLSRQTGGEVHTIRTQRNVQDSCVAPSNGCGAGLWDQSSCRCLCITNYCYDEMFGSCATYGSCPSDFASCTPKVNCPYYPNPATGTCDTGSETIAGVYEIFWTQEECCNKVYAWDPSSCITETKSPTFRPTASTSPSTAPPVLSQQPGLVLPQISIQMINIPDVEMSNVQSSKVKDVIRDISEEIIEIFNVTIEAVDIVDAVYSQGRTLVRVRAMSKMRDFQRKHEVERLQQWSKLNDSDKLRQRGLADILTLLIEIIVSETTVSADEIRSSILHALQSRKYDIDQVLRDTLGPEIYTGVILQIDGDETTIAPSPTPSSYPAEKTSSALFVQGNNGNAGETDNTASHNTLALVLIILFGILFAFVCCGLIVWQRKRDFYKHKLTTPGFNMLTLKHKKHHRRRKRHRSKRHMHVSEKTLKLTNGEPKTKLNVSESTLKIANRAYIDEEQKRMDDRLMLGYSPNHVSYMDELDKGYEGGKSSFFESQGGNSNNSLNASSGLRIGIDPEEASRGDSVLGLLYYEGASSAEEDENPGSKSDQYSRMRSRSSKASSVKSHASSRRSRRQSTLGKSKSSMSRSSKSKSSRSQRSRKSRPALMNQVDESEEFEYHREDGFNDQHECRDEPLQQHNLRSPQLQPTTKAPSVPAAPHYSSCSSVSTNSVEVDYTMFSRLKSVGTALTDDKSLSVNSKGEYDLFS</sequence>
<feature type="signal peptide" evidence="3">
    <location>
        <begin position="1"/>
        <end position="16"/>
    </location>
</feature>
<feature type="transmembrane region" description="Helical" evidence="2">
    <location>
        <begin position="379"/>
        <end position="401"/>
    </location>
</feature>
<evidence type="ECO:0000313" key="5">
    <source>
        <dbReference type="Proteomes" id="UP001516023"/>
    </source>
</evidence>
<feature type="compositionally biased region" description="Basic residues" evidence="1">
    <location>
        <begin position="607"/>
        <end position="621"/>
    </location>
</feature>
<protein>
    <submittedName>
        <fullName evidence="4">Uncharacterized protein</fullName>
    </submittedName>
</protein>